<sequence length="95" mass="11312">MHRGSRLHIVSTRHLQHLWLQLTAAPRHLMCSFKFKNTTLRTFESSLKTSLLDRFRGPYFAQRASYTRVNPTDQQDEWDKTQRPLITQQNDVNIE</sequence>
<protein>
    <submittedName>
        <fullName evidence="2">Uncharacterized protein</fullName>
    </submittedName>
</protein>
<dbReference type="EMBL" id="BGPR01063152">
    <property type="protein sequence ID" value="GBO38428.1"/>
    <property type="molecule type" value="Genomic_DNA"/>
</dbReference>
<organism evidence="2 3">
    <name type="scientific">Araneus ventricosus</name>
    <name type="common">Orbweaver spider</name>
    <name type="synonym">Epeira ventricosa</name>
    <dbReference type="NCBI Taxonomy" id="182803"/>
    <lineage>
        <taxon>Eukaryota</taxon>
        <taxon>Metazoa</taxon>
        <taxon>Ecdysozoa</taxon>
        <taxon>Arthropoda</taxon>
        <taxon>Chelicerata</taxon>
        <taxon>Arachnida</taxon>
        <taxon>Araneae</taxon>
        <taxon>Araneomorphae</taxon>
        <taxon>Entelegynae</taxon>
        <taxon>Araneoidea</taxon>
        <taxon>Araneidae</taxon>
        <taxon>Araneus</taxon>
    </lineage>
</organism>
<dbReference type="AlphaFoldDB" id="A0A4Y2WNZ0"/>
<feature type="compositionally biased region" description="Polar residues" evidence="1">
    <location>
        <begin position="84"/>
        <end position="95"/>
    </location>
</feature>
<dbReference type="Proteomes" id="UP000499080">
    <property type="component" value="Unassembled WGS sequence"/>
</dbReference>
<comment type="caution">
    <text evidence="2">The sequence shown here is derived from an EMBL/GenBank/DDBJ whole genome shotgun (WGS) entry which is preliminary data.</text>
</comment>
<name>A0A4Y2WNZ0_ARAVE</name>
<evidence type="ECO:0000313" key="2">
    <source>
        <dbReference type="EMBL" id="GBO38428.1"/>
    </source>
</evidence>
<evidence type="ECO:0000256" key="1">
    <source>
        <dbReference type="SAM" id="MobiDB-lite"/>
    </source>
</evidence>
<feature type="region of interest" description="Disordered" evidence="1">
    <location>
        <begin position="66"/>
        <end position="95"/>
    </location>
</feature>
<reference evidence="2 3" key="1">
    <citation type="journal article" date="2019" name="Sci. Rep.">
        <title>Orb-weaving spider Araneus ventricosus genome elucidates the spidroin gene catalogue.</title>
        <authorList>
            <person name="Kono N."/>
            <person name="Nakamura H."/>
            <person name="Ohtoshi R."/>
            <person name="Moran D.A.P."/>
            <person name="Shinohara A."/>
            <person name="Yoshida Y."/>
            <person name="Fujiwara M."/>
            <person name="Mori M."/>
            <person name="Tomita M."/>
            <person name="Arakawa K."/>
        </authorList>
    </citation>
    <scope>NUCLEOTIDE SEQUENCE [LARGE SCALE GENOMIC DNA]</scope>
</reference>
<proteinExistence type="predicted"/>
<accession>A0A4Y2WNZ0</accession>
<evidence type="ECO:0000313" key="3">
    <source>
        <dbReference type="Proteomes" id="UP000499080"/>
    </source>
</evidence>
<keyword evidence="3" id="KW-1185">Reference proteome</keyword>
<gene>
    <name evidence="2" type="ORF">AVEN_178595_1</name>
</gene>